<keyword evidence="2" id="KW-0238">DNA-binding</keyword>
<dbReference type="SUPFAM" id="SSF48008">
    <property type="entry name" value="GntR ligand-binding domain-like"/>
    <property type="match status" value="1"/>
</dbReference>
<dbReference type="Gene3D" id="1.20.120.530">
    <property type="entry name" value="GntR ligand-binding domain-like"/>
    <property type="match status" value="1"/>
</dbReference>
<dbReference type="PRINTS" id="PR00033">
    <property type="entry name" value="HTHASNC"/>
</dbReference>
<feature type="domain" description="HTH gntR-type" evidence="4">
    <location>
        <begin position="10"/>
        <end position="77"/>
    </location>
</feature>
<dbReference type="InterPro" id="IPR036390">
    <property type="entry name" value="WH_DNA-bd_sf"/>
</dbReference>
<dbReference type="GO" id="GO:0043565">
    <property type="term" value="F:sequence-specific DNA binding"/>
    <property type="evidence" value="ECO:0007669"/>
    <property type="project" value="InterPro"/>
</dbReference>
<dbReference type="PROSITE" id="PS50949">
    <property type="entry name" value="HTH_GNTR"/>
    <property type="match status" value="1"/>
</dbReference>
<dbReference type="STRING" id="1637975.AN957_25160"/>
<accession>A0A0Q3SPN1</accession>
<dbReference type="PATRIC" id="fig|1637975.4.peg.5079"/>
<gene>
    <name evidence="5" type="ORF">AN957_25160</name>
</gene>
<evidence type="ECO:0000256" key="3">
    <source>
        <dbReference type="ARBA" id="ARBA00023163"/>
    </source>
</evidence>
<dbReference type="RefSeq" id="WP_053478532.1">
    <property type="nucleotide sequence ID" value="NZ_CP041305.1"/>
</dbReference>
<name>A0A0Q3SPN1_9BACI</name>
<dbReference type="AlphaFoldDB" id="A0A0Q3SPN1"/>
<dbReference type="GO" id="GO:0003700">
    <property type="term" value="F:DNA-binding transcription factor activity"/>
    <property type="evidence" value="ECO:0007669"/>
    <property type="project" value="InterPro"/>
</dbReference>
<comment type="caution">
    <text evidence="5">The sequence shown here is derived from an EMBL/GenBank/DDBJ whole genome shotgun (WGS) entry which is preliminary data.</text>
</comment>
<dbReference type="Proteomes" id="UP000050996">
    <property type="component" value="Unassembled WGS sequence"/>
</dbReference>
<organism evidence="5 6">
    <name type="scientific">Cytobacillus solani</name>
    <dbReference type="NCBI Taxonomy" id="1637975"/>
    <lineage>
        <taxon>Bacteria</taxon>
        <taxon>Bacillati</taxon>
        <taxon>Bacillota</taxon>
        <taxon>Bacilli</taxon>
        <taxon>Bacillales</taxon>
        <taxon>Bacillaceae</taxon>
        <taxon>Cytobacillus</taxon>
    </lineage>
</organism>
<dbReference type="SMART" id="SM00895">
    <property type="entry name" value="FCD"/>
    <property type="match status" value="1"/>
</dbReference>
<dbReference type="Gene3D" id="1.10.10.10">
    <property type="entry name" value="Winged helix-like DNA-binding domain superfamily/Winged helix DNA-binding domain"/>
    <property type="match status" value="1"/>
</dbReference>
<dbReference type="InterPro" id="IPR008920">
    <property type="entry name" value="TF_FadR/GntR_C"/>
</dbReference>
<dbReference type="Pfam" id="PF00392">
    <property type="entry name" value="GntR"/>
    <property type="match status" value="1"/>
</dbReference>
<dbReference type="InterPro" id="IPR000485">
    <property type="entry name" value="AsnC-type_HTH_dom"/>
</dbReference>
<dbReference type="PANTHER" id="PTHR43537:SF24">
    <property type="entry name" value="GLUCONATE OPERON TRANSCRIPTIONAL REPRESSOR"/>
    <property type="match status" value="1"/>
</dbReference>
<dbReference type="SUPFAM" id="SSF46785">
    <property type="entry name" value="Winged helix' DNA-binding domain"/>
    <property type="match status" value="1"/>
</dbReference>
<evidence type="ECO:0000313" key="6">
    <source>
        <dbReference type="Proteomes" id="UP000050996"/>
    </source>
</evidence>
<dbReference type="InterPro" id="IPR011711">
    <property type="entry name" value="GntR_C"/>
</dbReference>
<keyword evidence="3" id="KW-0804">Transcription</keyword>
<evidence type="ECO:0000256" key="2">
    <source>
        <dbReference type="ARBA" id="ARBA00023125"/>
    </source>
</evidence>
<dbReference type="SMART" id="SM00345">
    <property type="entry name" value="HTH_GNTR"/>
    <property type="match status" value="1"/>
</dbReference>
<dbReference type="PANTHER" id="PTHR43537">
    <property type="entry name" value="TRANSCRIPTIONAL REGULATOR, GNTR FAMILY"/>
    <property type="match status" value="1"/>
</dbReference>
<keyword evidence="6" id="KW-1185">Reference proteome</keyword>
<evidence type="ECO:0000313" key="5">
    <source>
        <dbReference type="EMBL" id="KQL21516.1"/>
    </source>
</evidence>
<dbReference type="InterPro" id="IPR036388">
    <property type="entry name" value="WH-like_DNA-bd_sf"/>
</dbReference>
<dbReference type="InterPro" id="IPR000524">
    <property type="entry name" value="Tscrpt_reg_HTH_GntR"/>
</dbReference>
<protein>
    <submittedName>
        <fullName evidence="5">GntR family transcriptional regulator</fullName>
    </submittedName>
</protein>
<sequence length="223" mass="25184">MKTIKTIERPALRDQVYDSLKKAIITLELEPGQRIKDKDLAAEFGVSRTPVREALKRLEDEGLVESLPGSQTRITEIHLEEAKNAFTVVAALQSLAARLAVPIISDEDIQLMEESNMELRKALEKKDVIQAVEADDQFHAVLLKASRNDEIERALDRIISKVRRLEFSKFSSVDAEQSLEEHKAIILACQKKDYILASSLVEENWLSLGRILVGDAEHKKNNE</sequence>
<evidence type="ECO:0000259" key="4">
    <source>
        <dbReference type="PROSITE" id="PS50949"/>
    </source>
</evidence>
<reference evidence="5 6" key="1">
    <citation type="submission" date="2015-09" db="EMBL/GenBank/DDBJ databases">
        <title>Genome sequencing project for genomic taxonomy and phylogenomics of Bacillus-like bacteria.</title>
        <authorList>
            <person name="Liu B."/>
            <person name="Wang J."/>
            <person name="Zhu Y."/>
            <person name="Liu G."/>
            <person name="Chen Q."/>
            <person name="Chen Z."/>
            <person name="Lan J."/>
            <person name="Che J."/>
            <person name="Ge C."/>
            <person name="Shi H."/>
            <person name="Pan Z."/>
            <person name="Liu X."/>
        </authorList>
    </citation>
    <scope>NUCLEOTIDE SEQUENCE [LARGE SCALE GENOMIC DNA]</scope>
    <source>
        <strain evidence="5 6">FJAT-18043</strain>
    </source>
</reference>
<dbReference type="PRINTS" id="PR00035">
    <property type="entry name" value="HTHGNTR"/>
</dbReference>
<evidence type="ECO:0000256" key="1">
    <source>
        <dbReference type="ARBA" id="ARBA00023015"/>
    </source>
</evidence>
<dbReference type="EMBL" id="LJIX01000006">
    <property type="protein sequence ID" value="KQL21516.1"/>
    <property type="molecule type" value="Genomic_DNA"/>
</dbReference>
<dbReference type="CDD" id="cd07377">
    <property type="entry name" value="WHTH_GntR"/>
    <property type="match status" value="1"/>
</dbReference>
<keyword evidence="1" id="KW-0805">Transcription regulation</keyword>
<proteinExistence type="predicted"/>
<dbReference type="Pfam" id="PF07729">
    <property type="entry name" value="FCD"/>
    <property type="match status" value="1"/>
</dbReference>